<comment type="caution">
    <text evidence="3">The sequence shown here is derived from an EMBL/GenBank/DDBJ whole genome shotgun (WGS) entry which is preliminary data.</text>
</comment>
<dbReference type="InterPro" id="IPR036709">
    <property type="entry name" value="Autotransporte_beta_dom_sf"/>
</dbReference>
<dbReference type="Gene3D" id="2.40.128.130">
    <property type="entry name" value="Autotransporter beta-domain"/>
    <property type="match status" value="1"/>
</dbReference>
<dbReference type="SMART" id="SM00869">
    <property type="entry name" value="Autotransporter"/>
    <property type="match status" value="1"/>
</dbReference>
<keyword evidence="1" id="KW-0732">Signal</keyword>
<feature type="chain" id="PRO_5045986346" description="Autotransporter domain-containing protein" evidence="1">
    <location>
        <begin position="24"/>
        <end position="503"/>
    </location>
</feature>
<feature type="signal peptide" evidence="1">
    <location>
        <begin position="1"/>
        <end position="23"/>
    </location>
</feature>
<dbReference type="Proteomes" id="UP000646745">
    <property type="component" value="Unassembled WGS sequence"/>
</dbReference>
<dbReference type="EMBL" id="BMZI01000001">
    <property type="protein sequence ID" value="GHB11355.1"/>
    <property type="molecule type" value="Genomic_DNA"/>
</dbReference>
<reference evidence="4" key="1">
    <citation type="journal article" date="2019" name="Int. J. Syst. Evol. Microbiol.">
        <title>The Global Catalogue of Microorganisms (GCM) 10K type strain sequencing project: providing services to taxonomists for standard genome sequencing and annotation.</title>
        <authorList>
            <consortium name="The Broad Institute Genomics Platform"/>
            <consortium name="The Broad Institute Genome Sequencing Center for Infectious Disease"/>
            <person name="Wu L."/>
            <person name="Ma J."/>
        </authorList>
    </citation>
    <scope>NUCLEOTIDE SEQUENCE [LARGE SCALE GENOMIC DNA]</scope>
    <source>
        <strain evidence="4">KCTC 32998</strain>
    </source>
</reference>
<evidence type="ECO:0000313" key="3">
    <source>
        <dbReference type="EMBL" id="GHB11355.1"/>
    </source>
</evidence>
<evidence type="ECO:0000259" key="2">
    <source>
        <dbReference type="SMART" id="SM00869"/>
    </source>
</evidence>
<dbReference type="SUPFAM" id="SSF103515">
    <property type="entry name" value="Autotransporter"/>
    <property type="match status" value="1"/>
</dbReference>
<protein>
    <recommendedName>
        <fullName evidence="2">Autotransporter domain-containing protein</fullName>
    </recommendedName>
</protein>
<dbReference type="InterPro" id="IPR005546">
    <property type="entry name" value="Autotransporte_beta"/>
</dbReference>
<feature type="domain" description="Autotransporter" evidence="2">
    <location>
        <begin position="248"/>
        <end position="492"/>
    </location>
</feature>
<name>A0ABQ3DSU6_9GAMM</name>
<organism evidence="3 4">
    <name type="scientific">Salinicola rhizosphaerae</name>
    <dbReference type="NCBI Taxonomy" id="1443141"/>
    <lineage>
        <taxon>Bacteria</taxon>
        <taxon>Pseudomonadati</taxon>
        <taxon>Pseudomonadota</taxon>
        <taxon>Gammaproteobacteria</taxon>
        <taxon>Oceanospirillales</taxon>
        <taxon>Halomonadaceae</taxon>
        <taxon>Salinicola</taxon>
    </lineage>
</organism>
<gene>
    <name evidence="3" type="ORF">GCM10009038_06660</name>
</gene>
<sequence>MTINTRAAFLGLALLTTCQTALADGFSLSDLIQIGEALPDIETGGDAAGNTQATLTLSNGREVTVSSPDGVTPLSQLVANDSSNLDVDGTTVNVSTDAGSLSDAYDNSGEPATFSISSIVETRPVTLSWTGSLDETESDNVFDAELNGQPITLTLPEGTTLSEFKGSTPITLTDAGGNVLIDDASFNSLSSDELLSIASQVGMLDTDMALRGAQKQAMAQNFGIIANQINAAMQPGFSRYDRNAGSHGLNLWVASEASDLSGQADTTRYDGDGKAAFVGVDKKIRHRYGSALLGLAAGHSEVDISTYGNAARVELGGNVIAPYAAIDFGSGENWGSVAFDVIGLYQELDGNSRNRYLTDDIDLDGDRWGARASGTYFLPTFHRTNLGLTAGGAYLDDKLDGTYLGTRADYGIQLGEVFGGLKLSYQLPAGQIYASALYYRNVTADVDSEVNLIENDDKDRNELRIGASHSLGHNLDFNISGLTIIGDSDTEYSKLQATLAYQF</sequence>
<dbReference type="RefSeq" id="WP_189443145.1">
    <property type="nucleotide sequence ID" value="NZ_BMZI01000001.1"/>
</dbReference>
<keyword evidence="4" id="KW-1185">Reference proteome</keyword>
<evidence type="ECO:0000256" key="1">
    <source>
        <dbReference type="SAM" id="SignalP"/>
    </source>
</evidence>
<proteinExistence type="predicted"/>
<accession>A0ABQ3DSU6</accession>
<evidence type="ECO:0000313" key="4">
    <source>
        <dbReference type="Proteomes" id="UP000646745"/>
    </source>
</evidence>